<evidence type="ECO:0000256" key="2">
    <source>
        <dbReference type="SAM" id="MobiDB-lite"/>
    </source>
</evidence>
<organism evidence="3 4">
    <name type="scientific">Solanum tuberosum</name>
    <name type="common">Potato</name>
    <dbReference type="NCBI Taxonomy" id="4113"/>
    <lineage>
        <taxon>Eukaryota</taxon>
        <taxon>Viridiplantae</taxon>
        <taxon>Streptophyta</taxon>
        <taxon>Embryophyta</taxon>
        <taxon>Tracheophyta</taxon>
        <taxon>Spermatophyta</taxon>
        <taxon>Magnoliopsida</taxon>
        <taxon>eudicotyledons</taxon>
        <taxon>Gunneridae</taxon>
        <taxon>Pentapetalae</taxon>
        <taxon>asterids</taxon>
        <taxon>lamiids</taxon>
        <taxon>Solanales</taxon>
        <taxon>Solanaceae</taxon>
        <taxon>Solanoideae</taxon>
        <taxon>Solaneae</taxon>
        <taxon>Solanum</taxon>
    </lineage>
</organism>
<protein>
    <submittedName>
        <fullName evidence="3">Uncharacterized protein</fullName>
    </submittedName>
</protein>
<keyword evidence="1" id="KW-0175">Coiled coil</keyword>
<sequence length="139" mass="16165">MAEENGSNLAETSQEVERDFKLTTLVTQLNELATKISEVENHYKSQQRYIPPHERKQSRERENNRVEDTLQIILQKITEQDRMLEEMKENIEVLNQMIFSHSASIQLIRTLMSYVVPLLHSNELLGLPSDTRTNPTNGE</sequence>
<feature type="region of interest" description="Disordered" evidence="2">
    <location>
        <begin position="43"/>
        <end position="64"/>
    </location>
</feature>
<dbReference type="EnsemblPlants" id="PGSC0003DMT400090607">
    <property type="protein sequence ID" value="PGSC0003DMT400090607"/>
    <property type="gene ID" value="PGSC0003DMG400040178"/>
</dbReference>
<dbReference type="InParanoid" id="M1DKS1"/>
<name>M1DKS1_SOLTU</name>
<evidence type="ECO:0000313" key="3">
    <source>
        <dbReference type="EnsemblPlants" id="PGSC0003DMT400090607"/>
    </source>
</evidence>
<proteinExistence type="predicted"/>
<evidence type="ECO:0000313" key="4">
    <source>
        <dbReference type="Proteomes" id="UP000011115"/>
    </source>
</evidence>
<dbReference type="PaxDb" id="4113-PGSC0003DMT400090607"/>
<dbReference type="AlphaFoldDB" id="M1DKS1"/>
<reference evidence="4" key="1">
    <citation type="journal article" date="2011" name="Nature">
        <title>Genome sequence and analysis of the tuber crop potato.</title>
        <authorList>
            <consortium name="The Potato Genome Sequencing Consortium"/>
        </authorList>
    </citation>
    <scope>NUCLEOTIDE SEQUENCE [LARGE SCALE GENOMIC DNA]</scope>
    <source>
        <strain evidence="4">cv. DM1-3 516 R44</strain>
    </source>
</reference>
<feature type="compositionally biased region" description="Basic and acidic residues" evidence="2">
    <location>
        <begin position="51"/>
        <end position="64"/>
    </location>
</feature>
<reference evidence="3" key="2">
    <citation type="submission" date="2015-06" db="UniProtKB">
        <authorList>
            <consortium name="EnsemblPlants"/>
        </authorList>
    </citation>
    <scope>IDENTIFICATION</scope>
    <source>
        <strain evidence="3">DM1-3 516 R44</strain>
    </source>
</reference>
<keyword evidence="4" id="KW-1185">Reference proteome</keyword>
<dbReference type="Proteomes" id="UP000011115">
    <property type="component" value="Unassembled WGS sequence"/>
</dbReference>
<feature type="coiled-coil region" evidence="1">
    <location>
        <begin position="70"/>
        <end position="97"/>
    </location>
</feature>
<dbReference type="Gramene" id="PGSC0003DMT400090607">
    <property type="protein sequence ID" value="PGSC0003DMT400090607"/>
    <property type="gene ID" value="PGSC0003DMG400040178"/>
</dbReference>
<evidence type="ECO:0000256" key="1">
    <source>
        <dbReference type="SAM" id="Coils"/>
    </source>
</evidence>
<accession>M1DKS1</accession>
<dbReference type="HOGENOM" id="CLU_029307_9_2_1"/>